<gene>
    <name evidence="2" type="ORF">AVDCRST_MAG78-478</name>
</gene>
<dbReference type="AlphaFoldDB" id="A0A6J4PCL9"/>
<feature type="non-terminal residue" evidence="2">
    <location>
        <position position="1"/>
    </location>
</feature>
<proteinExistence type="predicted"/>
<organism evidence="2">
    <name type="scientific">uncultured Rubrobacteraceae bacterium</name>
    <dbReference type="NCBI Taxonomy" id="349277"/>
    <lineage>
        <taxon>Bacteria</taxon>
        <taxon>Bacillati</taxon>
        <taxon>Actinomycetota</taxon>
        <taxon>Rubrobacteria</taxon>
        <taxon>Rubrobacterales</taxon>
        <taxon>Rubrobacteraceae</taxon>
        <taxon>environmental samples</taxon>
    </lineage>
</organism>
<evidence type="ECO:0000313" key="2">
    <source>
        <dbReference type="EMBL" id="CAA9412608.1"/>
    </source>
</evidence>
<feature type="region of interest" description="Disordered" evidence="1">
    <location>
        <begin position="26"/>
        <end position="64"/>
    </location>
</feature>
<accession>A0A6J4PCL9</accession>
<name>A0A6J4PCL9_9ACTN</name>
<evidence type="ECO:0000256" key="1">
    <source>
        <dbReference type="SAM" id="MobiDB-lite"/>
    </source>
</evidence>
<dbReference type="EMBL" id="CADCVB010000033">
    <property type="protein sequence ID" value="CAA9412608.1"/>
    <property type="molecule type" value="Genomic_DNA"/>
</dbReference>
<reference evidence="2" key="1">
    <citation type="submission" date="2020-02" db="EMBL/GenBank/DDBJ databases">
        <authorList>
            <person name="Meier V. D."/>
        </authorList>
    </citation>
    <scope>NUCLEOTIDE SEQUENCE</scope>
    <source>
        <strain evidence="2">AVDCRST_MAG78</strain>
    </source>
</reference>
<feature type="non-terminal residue" evidence="2">
    <location>
        <position position="64"/>
    </location>
</feature>
<sequence>EAFQEGSLDLRGLRWYRPALRVEFDGGAGRGGAPGDLYPRRQRNTGGPDLRTARLSPSRGGGLL</sequence>
<protein>
    <submittedName>
        <fullName evidence="2">Uncharacterized protein</fullName>
    </submittedName>
</protein>